<reference evidence="2 3" key="1">
    <citation type="submission" date="2019-07" db="EMBL/GenBank/DDBJ databases">
        <title>Draft genome of C. aurimucosum strain 332.</title>
        <authorList>
            <person name="Pacheco L.G.C."/>
            <person name="Aguiar E.R.G.R."/>
            <person name="Barberis C.M."/>
            <person name="Almuzara M.N."/>
            <person name="Traglia G.M."/>
            <person name="Santos C.S."/>
            <person name="Vay C.A."/>
            <person name="Rocha D.J.P.G."/>
        </authorList>
    </citation>
    <scope>NUCLEOTIDE SEQUENCE [LARGE SCALE GENOMIC DNA]</scope>
    <source>
        <strain evidence="2 3">332</strain>
    </source>
</reference>
<dbReference type="Pfam" id="PF12680">
    <property type="entry name" value="SnoaL_2"/>
    <property type="match status" value="1"/>
</dbReference>
<gene>
    <name evidence="2" type="ORF">FME68_09650</name>
</gene>
<dbReference type="Proteomes" id="UP000432568">
    <property type="component" value="Unassembled WGS sequence"/>
</dbReference>
<dbReference type="SUPFAM" id="SSF54427">
    <property type="entry name" value="NTF2-like"/>
    <property type="match status" value="2"/>
</dbReference>
<accession>A0A2N6TPJ7</accession>
<dbReference type="InterPro" id="IPR032710">
    <property type="entry name" value="NTF2-like_dom_sf"/>
</dbReference>
<evidence type="ECO:0000313" key="2">
    <source>
        <dbReference type="EMBL" id="MTD92110.1"/>
    </source>
</evidence>
<dbReference type="RefSeq" id="WP_102233989.1">
    <property type="nucleotide sequence ID" value="NZ_PNHI01000005.1"/>
</dbReference>
<comment type="caution">
    <text evidence="2">The sequence shown here is derived from an EMBL/GenBank/DDBJ whole genome shotgun (WGS) entry which is preliminary data.</text>
</comment>
<feature type="domain" description="SnoaL-like" evidence="1">
    <location>
        <begin position="14"/>
        <end position="103"/>
    </location>
</feature>
<proteinExistence type="predicted"/>
<dbReference type="EMBL" id="VIOG01000010">
    <property type="protein sequence ID" value="MTD92110.1"/>
    <property type="molecule type" value="Genomic_DNA"/>
</dbReference>
<dbReference type="InterPro" id="IPR037401">
    <property type="entry name" value="SnoaL-like"/>
</dbReference>
<dbReference type="Gene3D" id="3.10.450.50">
    <property type="match status" value="2"/>
</dbReference>
<sequence>MTSLGNFVLEVHTALFDGHDTSVLDKHFADNFVEHSPLIANDAEGLKKFVTDLGEGLKYTNARVIADEANGLVALHGRFDGIEDEPFVGFDIYRVEGDKIVEHWDNLVPLAEPNASGRTQLDGATEIGDESLTEQNREFVIEFFTRSLIGADYSGFIDNTRDDQFAQHSPDIADGAQNCVDFLTKLKEDGEGLEYERIHRTVAQGQFVLTHSEGSIAGARHSYCELWRVKDGKLVEMWDAISEVPSDDEALHNHGIF</sequence>
<organism evidence="2 3">
    <name type="scientific">Corynebacterium aurimucosum</name>
    <dbReference type="NCBI Taxonomy" id="169292"/>
    <lineage>
        <taxon>Bacteria</taxon>
        <taxon>Bacillati</taxon>
        <taxon>Actinomycetota</taxon>
        <taxon>Actinomycetes</taxon>
        <taxon>Mycobacteriales</taxon>
        <taxon>Corynebacteriaceae</taxon>
        <taxon>Corynebacterium</taxon>
    </lineage>
</organism>
<protein>
    <submittedName>
        <fullName evidence="2">Polyketide cyclase</fullName>
    </submittedName>
</protein>
<evidence type="ECO:0000313" key="3">
    <source>
        <dbReference type="Proteomes" id="UP000432568"/>
    </source>
</evidence>
<evidence type="ECO:0000259" key="1">
    <source>
        <dbReference type="Pfam" id="PF12680"/>
    </source>
</evidence>
<name>A0A2N6TPJ7_9CORY</name>
<dbReference type="AlphaFoldDB" id="A0A2N6TPJ7"/>